<evidence type="ECO:0000313" key="3">
    <source>
        <dbReference type="Proteomes" id="UP000319143"/>
    </source>
</evidence>
<accession>A0A5C6DTX9</accession>
<evidence type="ECO:0008006" key="4">
    <source>
        <dbReference type="Google" id="ProtNLM"/>
    </source>
</evidence>
<keyword evidence="3" id="KW-1185">Reference proteome</keyword>
<dbReference type="EMBL" id="SJPV01000002">
    <property type="protein sequence ID" value="TWU40813.1"/>
    <property type="molecule type" value="Genomic_DNA"/>
</dbReference>
<dbReference type="AlphaFoldDB" id="A0A5C6DTX9"/>
<evidence type="ECO:0000256" key="1">
    <source>
        <dbReference type="SAM" id="SignalP"/>
    </source>
</evidence>
<dbReference type="Proteomes" id="UP000319143">
    <property type="component" value="Unassembled WGS sequence"/>
</dbReference>
<organism evidence="2 3">
    <name type="scientific">Novipirellula artificiosorum</name>
    <dbReference type="NCBI Taxonomy" id="2528016"/>
    <lineage>
        <taxon>Bacteria</taxon>
        <taxon>Pseudomonadati</taxon>
        <taxon>Planctomycetota</taxon>
        <taxon>Planctomycetia</taxon>
        <taxon>Pirellulales</taxon>
        <taxon>Pirellulaceae</taxon>
        <taxon>Novipirellula</taxon>
    </lineage>
</organism>
<keyword evidence="1" id="KW-0732">Signal</keyword>
<gene>
    <name evidence="2" type="ORF">Poly41_16480</name>
</gene>
<dbReference type="Pfam" id="PF14100">
    <property type="entry name" value="DUF6807"/>
    <property type="match status" value="1"/>
</dbReference>
<sequence precursor="true">MYPIKTLFPILVFFSTLAVLPAEAEDVASAGSATLGKLRWQTADGQSVALVGDHGPVWQFHYGPEIPKPFFHPVALHGDHVITANSPPDHRWHHGLWFSWKYINEVNYWEPADREAKTYAGRTLWKGAKIETREDFSANIRMDLQYKGTDDVLVMTEQRTIEIAAPDPNGLLQMDWKCVFTAAGKDVTLDRTPFSTTGNGQPWGGYAGLSCRFTLDFEDRQACTADEVATYSEDRSRPLSIAAEYNGKVEGVELGMAMLNHQDNLRDPTYWYIIRSKVMSYINAALLTYEPLVIPAGESLTLKYRVIVHPGRWDGKKLKEESETYNESDS</sequence>
<feature type="chain" id="PRO_5022983066" description="Methane oxygenase PmoA" evidence="1">
    <location>
        <begin position="25"/>
        <end position="330"/>
    </location>
</feature>
<dbReference type="RefSeq" id="WP_146525357.1">
    <property type="nucleotide sequence ID" value="NZ_SJPV01000002.1"/>
</dbReference>
<dbReference type="InterPro" id="IPR029475">
    <property type="entry name" value="DUF6807"/>
</dbReference>
<reference evidence="2 3" key="1">
    <citation type="submission" date="2019-02" db="EMBL/GenBank/DDBJ databases">
        <title>Deep-cultivation of Planctomycetes and their phenomic and genomic characterization uncovers novel biology.</title>
        <authorList>
            <person name="Wiegand S."/>
            <person name="Jogler M."/>
            <person name="Boedeker C."/>
            <person name="Pinto D."/>
            <person name="Vollmers J."/>
            <person name="Rivas-Marin E."/>
            <person name="Kohn T."/>
            <person name="Peeters S.H."/>
            <person name="Heuer A."/>
            <person name="Rast P."/>
            <person name="Oberbeckmann S."/>
            <person name="Bunk B."/>
            <person name="Jeske O."/>
            <person name="Meyerdierks A."/>
            <person name="Storesund J.E."/>
            <person name="Kallscheuer N."/>
            <person name="Luecker S."/>
            <person name="Lage O.M."/>
            <person name="Pohl T."/>
            <person name="Merkel B.J."/>
            <person name="Hornburger P."/>
            <person name="Mueller R.-W."/>
            <person name="Bruemmer F."/>
            <person name="Labrenz M."/>
            <person name="Spormann A.M."/>
            <person name="Op Den Camp H."/>
            <person name="Overmann J."/>
            <person name="Amann R."/>
            <person name="Jetten M.S.M."/>
            <person name="Mascher T."/>
            <person name="Medema M.H."/>
            <person name="Devos D.P."/>
            <person name="Kaster A.-K."/>
            <person name="Ovreas L."/>
            <person name="Rohde M."/>
            <person name="Galperin M.Y."/>
            <person name="Jogler C."/>
        </authorList>
    </citation>
    <scope>NUCLEOTIDE SEQUENCE [LARGE SCALE GENOMIC DNA]</scope>
    <source>
        <strain evidence="2 3">Poly41</strain>
    </source>
</reference>
<feature type="signal peptide" evidence="1">
    <location>
        <begin position="1"/>
        <end position="24"/>
    </location>
</feature>
<evidence type="ECO:0000313" key="2">
    <source>
        <dbReference type="EMBL" id="TWU40813.1"/>
    </source>
</evidence>
<proteinExistence type="predicted"/>
<comment type="caution">
    <text evidence="2">The sequence shown here is derived from an EMBL/GenBank/DDBJ whole genome shotgun (WGS) entry which is preliminary data.</text>
</comment>
<protein>
    <recommendedName>
        <fullName evidence="4">Methane oxygenase PmoA</fullName>
    </recommendedName>
</protein>
<name>A0A5C6DTX9_9BACT</name>
<dbReference type="OrthoDB" id="2540540at2"/>